<accession>A0A2G1BS82</accession>
<gene>
    <name evidence="3" type="ORF">CSC81_10570</name>
    <name evidence="2" type="ORF">Q8W23_12965</name>
</gene>
<reference evidence="2 5" key="3">
    <citation type="submission" date="2023-07" db="EMBL/GenBank/DDBJ databases">
        <title>Genome content predicts the carbon catabolic preferences of heterotrophic bacteria.</title>
        <authorList>
            <person name="Gralka M."/>
        </authorList>
    </citation>
    <scope>NUCLEOTIDE SEQUENCE [LARGE SCALE GENOMIC DNA]</scope>
    <source>
        <strain evidence="2 5">4G03</strain>
    </source>
</reference>
<dbReference type="NCBIfam" id="TIGR03891">
    <property type="entry name" value="thiopep_ocin"/>
    <property type="match status" value="1"/>
</dbReference>
<comment type="caution">
    <text evidence="3">The sequence shown here is derived from an EMBL/GenBank/DDBJ whole genome shotgun (WGS) entry which is preliminary data.</text>
</comment>
<evidence type="ECO:0000259" key="1">
    <source>
        <dbReference type="Pfam" id="PF14028"/>
    </source>
</evidence>
<evidence type="ECO:0000313" key="2">
    <source>
        <dbReference type="EMBL" id="MDP2542385.1"/>
    </source>
</evidence>
<sequence>MELIQREFTVGDNWIYYKIYTGNKTSDLILTDLILPLTNSLERRGLIQKWFFIRYSDPDFHLRVRLYTENKSNIGEIIHTFFNGLQPYLISGRIWNIQIDTYKREIERYGNSNMVNSENYFHIESKTIVKFLTLIEGDAGEEIRWLFSLKMIDNFLNSFKMEDEKKFFLLNIMKTSFAKEFNMSRELKKQLDVKYRKERKKIDSFLEEDDFRYKEITSLLKEKELLTIEFAKNILNLEKEMLLEVKLESLIYSYVHMLMNRLFKSKNRIYEMVIYDFLYRYYKSHIARKKQRVKEVVL</sequence>
<feature type="domain" description="Thiopeptide-type bacteriocin biosynthesis" evidence="1">
    <location>
        <begin position="14"/>
        <end position="282"/>
    </location>
</feature>
<dbReference type="RefSeq" id="WP_099215725.1">
    <property type="nucleotide sequence ID" value="NZ_JAUYVU010000010.1"/>
</dbReference>
<dbReference type="InterPro" id="IPR023809">
    <property type="entry name" value="Thiopep_bacteriocin_synth_dom"/>
</dbReference>
<organism evidence="3 4">
    <name type="scientific">Tenacibaculum discolor</name>
    <dbReference type="NCBI Taxonomy" id="361581"/>
    <lineage>
        <taxon>Bacteria</taxon>
        <taxon>Pseudomonadati</taxon>
        <taxon>Bacteroidota</taxon>
        <taxon>Flavobacteriia</taxon>
        <taxon>Flavobacteriales</taxon>
        <taxon>Flavobacteriaceae</taxon>
        <taxon>Tenacibaculum</taxon>
    </lineage>
</organism>
<protein>
    <submittedName>
        <fullName evidence="2">Thiopeptide-type bacteriocin biosynthesis protein</fullName>
    </submittedName>
</protein>
<dbReference type="EMBL" id="JAUYVU010000010">
    <property type="protein sequence ID" value="MDP2542385.1"/>
    <property type="molecule type" value="Genomic_DNA"/>
</dbReference>
<dbReference type="Proteomes" id="UP000222163">
    <property type="component" value="Unassembled WGS sequence"/>
</dbReference>
<evidence type="ECO:0000313" key="5">
    <source>
        <dbReference type="Proteomes" id="UP001242342"/>
    </source>
</evidence>
<evidence type="ECO:0000313" key="4">
    <source>
        <dbReference type="Proteomes" id="UP000222163"/>
    </source>
</evidence>
<dbReference type="Proteomes" id="UP001242342">
    <property type="component" value="Unassembled WGS sequence"/>
</dbReference>
<dbReference type="AlphaFoldDB" id="A0A2G1BS82"/>
<name>A0A2G1BS82_9FLAO</name>
<reference evidence="3" key="2">
    <citation type="submission" date="2017-10" db="EMBL/GenBank/DDBJ databases">
        <authorList>
            <person name="Enke T.N."/>
            <person name="Cordero O.X."/>
        </authorList>
    </citation>
    <scope>NUCLEOTIDE SEQUENCE</scope>
    <source>
        <strain evidence="3">4G03</strain>
    </source>
</reference>
<keyword evidence="5" id="KW-1185">Reference proteome</keyword>
<dbReference type="Pfam" id="PF14028">
    <property type="entry name" value="Lant_dehydr_C"/>
    <property type="match status" value="1"/>
</dbReference>
<proteinExistence type="predicted"/>
<evidence type="ECO:0000313" key="3">
    <source>
        <dbReference type="EMBL" id="PHN96858.1"/>
    </source>
</evidence>
<dbReference type="EMBL" id="PDUU01000009">
    <property type="protein sequence ID" value="PHN96858.1"/>
    <property type="molecule type" value="Genomic_DNA"/>
</dbReference>
<reference evidence="3 4" key="1">
    <citation type="journal article" date="2016" name="Nat. Commun.">
        <title>Microbial interactions lead to rapid micro-scale successions on model marine particles.</title>
        <authorList>
            <person name="Datta M.S."/>
            <person name="Sliwerska E."/>
            <person name="Gore J."/>
            <person name="Polz M.F."/>
            <person name="Cordero O.X."/>
        </authorList>
    </citation>
    <scope>NUCLEOTIDE SEQUENCE [LARGE SCALE GENOMIC DNA]</scope>
    <source>
        <strain evidence="3 4">4G03</strain>
    </source>
</reference>